<dbReference type="Pfam" id="PF13489">
    <property type="entry name" value="Methyltransf_23"/>
    <property type="match status" value="1"/>
</dbReference>
<evidence type="ECO:0000313" key="2">
    <source>
        <dbReference type="EMBL" id="KAF2763289.1"/>
    </source>
</evidence>
<dbReference type="GO" id="GO:0008168">
    <property type="term" value="F:methyltransferase activity"/>
    <property type="evidence" value="ECO:0007669"/>
    <property type="project" value="UniProtKB-KW"/>
</dbReference>
<dbReference type="Gene3D" id="3.40.50.150">
    <property type="entry name" value="Vaccinia Virus protein VP39"/>
    <property type="match status" value="1"/>
</dbReference>
<gene>
    <name evidence="2" type="ORF">EJ05DRAFT_472204</name>
</gene>
<dbReference type="GeneID" id="54484191"/>
<proteinExistence type="predicted"/>
<dbReference type="RefSeq" id="XP_033605740.1">
    <property type="nucleotide sequence ID" value="XM_033743137.1"/>
</dbReference>
<keyword evidence="3" id="KW-1185">Reference proteome</keyword>
<organism evidence="2 3">
    <name type="scientific">Pseudovirgaria hyperparasitica</name>
    <dbReference type="NCBI Taxonomy" id="470096"/>
    <lineage>
        <taxon>Eukaryota</taxon>
        <taxon>Fungi</taxon>
        <taxon>Dikarya</taxon>
        <taxon>Ascomycota</taxon>
        <taxon>Pezizomycotina</taxon>
        <taxon>Dothideomycetes</taxon>
        <taxon>Dothideomycetes incertae sedis</taxon>
        <taxon>Acrospermales</taxon>
        <taxon>Acrospermaceae</taxon>
        <taxon>Pseudovirgaria</taxon>
    </lineage>
</organism>
<dbReference type="AlphaFoldDB" id="A0A6A6WMP0"/>
<dbReference type="CDD" id="cd02440">
    <property type="entry name" value="AdoMet_MTases"/>
    <property type="match status" value="1"/>
</dbReference>
<dbReference type="OrthoDB" id="3647at2759"/>
<evidence type="ECO:0000256" key="1">
    <source>
        <dbReference type="SAM" id="MobiDB-lite"/>
    </source>
</evidence>
<reference evidence="2" key="1">
    <citation type="journal article" date="2020" name="Stud. Mycol.">
        <title>101 Dothideomycetes genomes: a test case for predicting lifestyles and emergence of pathogens.</title>
        <authorList>
            <person name="Haridas S."/>
            <person name="Albert R."/>
            <person name="Binder M."/>
            <person name="Bloem J."/>
            <person name="Labutti K."/>
            <person name="Salamov A."/>
            <person name="Andreopoulos B."/>
            <person name="Baker S."/>
            <person name="Barry K."/>
            <person name="Bills G."/>
            <person name="Bluhm B."/>
            <person name="Cannon C."/>
            <person name="Castanera R."/>
            <person name="Culley D."/>
            <person name="Daum C."/>
            <person name="Ezra D."/>
            <person name="Gonzalez J."/>
            <person name="Henrissat B."/>
            <person name="Kuo A."/>
            <person name="Liang C."/>
            <person name="Lipzen A."/>
            <person name="Lutzoni F."/>
            <person name="Magnuson J."/>
            <person name="Mondo S."/>
            <person name="Nolan M."/>
            <person name="Ohm R."/>
            <person name="Pangilinan J."/>
            <person name="Park H.-J."/>
            <person name="Ramirez L."/>
            <person name="Alfaro M."/>
            <person name="Sun H."/>
            <person name="Tritt A."/>
            <person name="Yoshinaga Y."/>
            <person name="Zwiers L.-H."/>
            <person name="Turgeon B."/>
            <person name="Goodwin S."/>
            <person name="Spatafora J."/>
            <person name="Crous P."/>
            <person name="Grigoriev I."/>
        </authorList>
    </citation>
    <scope>NUCLEOTIDE SEQUENCE</scope>
    <source>
        <strain evidence="2">CBS 121739</strain>
    </source>
</reference>
<name>A0A6A6WMP0_9PEZI</name>
<feature type="region of interest" description="Disordered" evidence="1">
    <location>
        <begin position="85"/>
        <end position="105"/>
    </location>
</feature>
<evidence type="ECO:0000313" key="3">
    <source>
        <dbReference type="Proteomes" id="UP000799437"/>
    </source>
</evidence>
<accession>A0A6A6WMP0</accession>
<keyword evidence="2" id="KW-0489">Methyltransferase</keyword>
<dbReference type="SUPFAM" id="SSF53335">
    <property type="entry name" value="S-adenosyl-L-methionine-dependent methyltransferases"/>
    <property type="match status" value="1"/>
</dbReference>
<sequence length="298" mass="32925">MAFASTQYDTIGDKYNDIKVLPFSFYERANVRAAVQPYLDANPSAAVLDLACGTGFISRSLVEWGARYVLGVDISVGMIEAARADGRGQGGGGGGGDDDDGDNGGRLRYVVGDAKGLGRLDWEGNEIGHAGEEGAGEGEGKGQFDIVVGTWLLNYAEDTVEMAKMWRSIVTNLKDGGVFIGTVPRAADDLDGLVARKARFNAEHPGYFGATWEHPHKLANGEGYLGRMRGHGTRPFVFEWYHLRKEIHEVAARRAGMTGRFEWRQLVLEEEDRRRASEEYWERYEQMCGHFSILVAHK</sequence>
<dbReference type="GO" id="GO:0032259">
    <property type="term" value="P:methylation"/>
    <property type="evidence" value="ECO:0007669"/>
    <property type="project" value="UniProtKB-KW"/>
</dbReference>
<dbReference type="InterPro" id="IPR029063">
    <property type="entry name" value="SAM-dependent_MTases_sf"/>
</dbReference>
<dbReference type="PANTHER" id="PTHR43861:SF1">
    <property type="entry name" value="TRANS-ACONITATE 2-METHYLTRANSFERASE"/>
    <property type="match status" value="1"/>
</dbReference>
<dbReference type="PANTHER" id="PTHR43861">
    <property type="entry name" value="TRANS-ACONITATE 2-METHYLTRANSFERASE-RELATED"/>
    <property type="match status" value="1"/>
</dbReference>
<keyword evidence="2" id="KW-0808">Transferase</keyword>
<dbReference type="Proteomes" id="UP000799437">
    <property type="component" value="Unassembled WGS sequence"/>
</dbReference>
<protein>
    <submittedName>
        <fullName evidence="2">S-adenosyl-L-methionine-dependent methyltransferase</fullName>
    </submittedName>
</protein>
<dbReference type="EMBL" id="ML996565">
    <property type="protein sequence ID" value="KAF2763289.1"/>
    <property type="molecule type" value="Genomic_DNA"/>
</dbReference>